<dbReference type="InParanoid" id="D3B2L0"/>
<proteinExistence type="predicted"/>
<evidence type="ECO:0000313" key="2">
    <source>
        <dbReference type="Proteomes" id="UP000001396"/>
    </source>
</evidence>
<dbReference type="AlphaFoldDB" id="D3B2L0"/>
<reference evidence="1 2" key="1">
    <citation type="journal article" date="2011" name="Genome Res.">
        <title>Phylogeny-wide analysis of social amoeba genomes highlights ancient origins for complex intercellular communication.</title>
        <authorList>
            <person name="Heidel A.J."/>
            <person name="Lawal H.M."/>
            <person name="Felder M."/>
            <person name="Schilde C."/>
            <person name="Helps N.R."/>
            <person name="Tunggal B."/>
            <person name="Rivero F."/>
            <person name="John U."/>
            <person name="Schleicher M."/>
            <person name="Eichinger L."/>
            <person name="Platzer M."/>
            <person name="Noegel A.A."/>
            <person name="Schaap P."/>
            <person name="Gloeckner G."/>
        </authorList>
    </citation>
    <scope>NUCLEOTIDE SEQUENCE [LARGE SCALE GENOMIC DNA]</scope>
    <source>
        <strain evidence="2">ATCC 26659 / Pp 5 / PN500</strain>
    </source>
</reference>
<evidence type="ECO:0000313" key="1">
    <source>
        <dbReference type="EMBL" id="EFA83558.1"/>
    </source>
</evidence>
<name>D3B2L0_HETP5</name>
<organism evidence="1 2">
    <name type="scientific">Heterostelium pallidum (strain ATCC 26659 / Pp 5 / PN500)</name>
    <name type="common">Cellular slime mold</name>
    <name type="synonym">Polysphondylium pallidum</name>
    <dbReference type="NCBI Taxonomy" id="670386"/>
    <lineage>
        <taxon>Eukaryota</taxon>
        <taxon>Amoebozoa</taxon>
        <taxon>Evosea</taxon>
        <taxon>Eumycetozoa</taxon>
        <taxon>Dictyostelia</taxon>
        <taxon>Acytosteliales</taxon>
        <taxon>Acytosteliaceae</taxon>
        <taxon>Heterostelium</taxon>
    </lineage>
</organism>
<protein>
    <submittedName>
        <fullName evidence="1">Uncharacterized protein</fullName>
    </submittedName>
</protein>
<dbReference type="EMBL" id="ADBJ01000010">
    <property type="protein sequence ID" value="EFA83558.1"/>
    <property type="molecule type" value="Genomic_DNA"/>
</dbReference>
<sequence length="168" mass="19749">MSPEKEIIRPFTMNIDFSTQKINIFKSNIVSGTIDIKVKVTSKYTTPRLNLWMRKDPLSNEENIYNTKGINFKDNQLLTLTIPFEVPVNDDILLCVSYNVVHYDFKCPKDMLLNYLLPTIEQYVDIVCHRATQLRSNCLILFFKDQKEVLYEMTLYPRDLPDSIPIIY</sequence>
<gene>
    <name evidence="1" type="ORF">PPL_02624</name>
</gene>
<dbReference type="RefSeq" id="XP_020435675.1">
    <property type="nucleotide sequence ID" value="XM_020573603.1"/>
</dbReference>
<accession>D3B2L0</accession>
<dbReference type="GeneID" id="31358147"/>
<comment type="caution">
    <text evidence="1">The sequence shown here is derived from an EMBL/GenBank/DDBJ whole genome shotgun (WGS) entry which is preliminary data.</text>
</comment>
<dbReference type="Proteomes" id="UP000001396">
    <property type="component" value="Unassembled WGS sequence"/>
</dbReference>
<keyword evidence="2" id="KW-1185">Reference proteome</keyword>